<name>A0ABS5A6X2_9PSEU</name>
<comment type="caution">
    <text evidence="2">The sequence shown here is derived from an EMBL/GenBank/DDBJ whole genome shotgun (WGS) entry which is preliminary data.</text>
</comment>
<organism evidence="2 3">
    <name type="scientific">Crossiella equi</name>
    <dbReference type="NCBI Taxonomy" id="130796"/>
    <lineage>
        <taxon>Bacteria</taxon>
        <taxon>Bacillati</taxon>
        <taxon>Actinomycetota</taxon>
        <taxon>Actinomycetes</taxon>
        <taxon>Pseudonocardiales</taxon>
        <taxon>Pseudonocardiaceae</taxon>
        <taxon>Crossiella</taxon>
    </lineage>
</organism>
<evidence type="ECO:0000256" key="1">
    <source>
        <dbReference type="SAM" id="MobiDB-lite"/>
    </source>
</evidence>
<dbReference type="RefSeq" id="WP_086784911.1">
    <property type="nucleotide sequence ID" value="NZ_JAGIOO010000001.1"/>
</dbReference>
<evidence type="ECO:0008006" key="4">
    <source>
        <dbReference type="Google" id="ProtNLM"/>
    </source>
</evidence>
<dbReference type="EMBL" id="JAGIOO010000001">
    <property type="protein sequence ID" value="MBP2472348.1"/>
    <property type="molecule type" value="Genomic_DNA"/>
</dbReference>
<accession>A0ABS5A6X2</accession>
<reference evidence="2 3" key="1">
    <citation type="submission" date="2021-03" db="EMBL/GenBank/DDBJ databases">
        <title>Sequencing the genomes of 1000 actinobacteria strains.</title>
        <authorList>
            <person name="Klenk H.-P."/>
        </authorList>
    </citation>
    <scope>NUCLEOTIDE SEQUENCE [LARGE SCALE GENOMIC DNA]</scope>
    <source>
        <strain evidence="2 3">DSM 44580</strain>
    </source>
</reference>
<sequence length="301" mass="32325">MTDEDGLPGKAASPADEEHRPPPETTDSAKDSASPDKEQLEVAAGPAASREGAKSVVTAVFGSGKFLITTVVVAVVAVAAPWIWNSTRDIVRPPVLTTATRDDAQDRDTSYAMAAAVPPERQHELPSSDAYRARSPHALSTGVKVGVLSSTVTIEGATSRNVVITNLRAEVVKEEPNLSGTLLSIPSAGNQSNLVLGFNLDEQDRSARTIKDGQLRGRYFEENSITLADGEAVVMRIEAHAKKAHYTWALQADLVIDGTPQSVRIQPPDGPFHLTGTSDRYGAVYEKEIMTAKWVHKGHKR</sequence>
<keyword evidence="3" id="KW-1185">Reference proteome</keyword>
<gene>
    <name evidence="2" type="ORF">JOF53_001220</name>
</gene>
<feature type="compositionally biased region" description="Basic and acidic residues" evidence="1">
    <location>
        <begin position="16"/>
        <end position="40"/>
    </location>
</feature>
<evidence type="ECO:0000313" key="3">
    <source>
        <dbReference type="Proteomes" id="UP001519363"/>
    </source>
</evidence>
<feature type="region of interest" description="Disordered" evidence="1">
    <location>
        <begin position="1"/>
        <end position="51"/>
    </location>
</feature>
<proteinExistence type="predicted"/>
<dbReference type="Proteomes" id="UP001519363">
    <property type="component" value="Unassembled WGS sequence"/>
</dbReference>
<evidence type="ECO:0000313" key="2">
    <source>
        <dbReference type="EMBL" id="MBP2472348.1"/>
    </source>
</evidence>
<protein>
    <recommendedName>
        <fullName evidence="4">LPS export ABC transporter periplasmic protein LptC</fullName>
    </recommendedName>
</protein>